<dbReference type="SMART" id="SM00981">
    <property type="entry name" value="THUMP"/>
    <property type="match status" value="1"/>
</dbReference>
<dbReference type="GO" id="GO:0000049">
    <property type="term" value="F:tRNA binding"/>
    <property type="evidence" value="ECO:0007669"/>
    <property type="project" value="UniProtKB-UniRule"/>
</dbReference>
<dbReference type="InterPro" id="IPR003720">
    <property type="entry name" value="tRNA_STrfase"/>
</dbReference>
<dbReference type="EMBL" id="CP031367">
    <property type="protein sequence ID" value="AXK48476.1"/>
    <property type="molecule type" value="Genomic_DNA"/>
</dbReference>
<keyword evidence="7 9" id="KW-0694">RNA-binding</keyword>
<evidence type="ECO:0000313" key="12">
    <source>
        <dbReference type="EMBL" id="RXJ89992.1"/>
    </source>
</evidence>
<comment type="similarity">
    <text evidence="9">Belongs to the ThiI family.</text>
</comment>
<evidence type="ECO:0000256" key="8">
    <source>
        <dbReference type="ARBA" id="ARBA00022977"/>
    </source>
</evidence>
<keyword evidence="2 9" id="KW-0963">Cytoplasm</keyword>
<evidence type="ECO:0000256" key="2">
    <source>
        <dbReference type="ARBA" id="ARBA00022490"/>
    </source>
</evidence>
<evidence type="ECO:0000313" key="14">
    <source>
        <dbReference type="Proteomes" id="UP000289132"/>
    </source>
</evidence>
<evidence type="ECO:0000256" key="6">
    <source>
        <dbReference type="ARBA" id="ARBA00022840"/>
    </source>
</evidence>
<feature type="binding site" evidence="9">
    <location>
        <position position="273"/>
    </location>
    <ligand>
        <name>ATP</name>
        <dbReference type="ChEBI" id="CHEBI:30616"/>
    </ligand>
</feature>
<keyword evidence="3 9" id="KW-0820">tRNA-binding</keyword>
<feature type="domain" description="THUMP" evidence="10">
    <location>
        <begin position="68"/>
        <end position="173"/>
    </location>
</feature>
<dbReference type="SUPFAM" id="SSF52402">
    <property type="entry name" value="Adenine nucleotide alpha hydrolases-like"/>
    <property type="match status" value="1"/>
</dbReference>
<dbReference type="SUPFAM" id="SSF52821">
    <property type="entry name" value="Rhodanese/Cell cycle control phosphatase"/>
    <property type="match status" value="1"/>
</dbReference>
<dbReference type="GO" id="GO:0052837">
    <property type="term" value="P:thiazole biosynthetic process"/>
    <property type="evidence" value="ECO:0007669"/>
    <property type="project" value="InterPro"/>
</dbReference>
<comment type="caution">
    <text evidence="9">Lacks conserved residue(s) required for the propagation of feature annotation.</text>
</comment>
<comment type="subcellular location">
    <subcellularLocation>
        <location evidence="1 9">Cytoplasm</location>
    </subcellularLocation>
</comment>
<dbReference type="PANTHER" id="PTHR43209:SF1">
    <property type="entry name" value="TRNA SULFURTRANSFERASE"/>
    <property type="match status" value="1"/>
</dbReference>
<evidence type="ECO:0000256" key="4">
    <source>
        <dbReference type="ARBA" id="ARBA00022679"/>
    </source>
</evidence>
<dbReference type="InterPro" id="IPR014729">
    <property type="entry name" value="Rossmann-like_a/b/a_fold"/>
</dbReference>
<dbReference type="GO" id="GO:0004810">
    <property type="term" value="F:CCA tRNA nucleotidyltransferase activity"/>
    <property type="evidence" value="ECO:0007669"/>
    <property type="project" value="InterPro"/>
</dbReference>
<dbReference type="AlphaFoldDB" id="A0AAD0QIT2"/>
<dbReference type="GO" id="GO:0005829">
    <property type="term" value="C:cytosol"/>
    <property type="evidence" value="ECO:0007669"/>
    <property type="project" value="TreeGrafter"/>
</dbReference>
<reference evidence="11 13" key="2">
    <citation type="submission" date="2018-07" db="EMBL/GenBank/DDBJ databases">
        <title>Complete genome of the Arcobacter trophiarum type strain LMG 25534.</title>
        <authorList>
            <person name="Miller W.G."/>
            <person name="Yee E."/>
        </authorList>
    </citation>
    <scope>NUCLEOTIDE SEQUENCE [LARGE SCALE GENOMIC DNA]</scope>
    <source>
        <strain evidence="11 13">LMG 25534</strain>
    </source>
</reference>
<evidence type="ECO:0000313" key="13">
    <source>
        <dbReference type="Proteomes" id="UP000254504"/>
    </source>
</evidence>
<dbReference type="EMBL" id="PDKD01000014">
    <property type="protein sequence ID" value="RXJ89992.1"/>
    <property type="molecule type" value="Genomic_DNA"/>
</dbReference>
<dbReference type="GO" id="GO:0005524">
    <property type="term" value="F:ATP binding"/>
    <property type="evidence" value="ECO:0007669"/>
    <property type="project" value="UniProtKB-UniRule"/>
</dbReference>
<evidence type="ECO:0000256" key="5">
    <source>
        <dbReference type="ARBA" id="ARBA00022741"/>
    </source>
</evidence>
<accession>A0AAD0QIT2</accession>
<dbReference type="GO" id="GO:0009229">
    <property type="term" value="P:thiamine diphosphate biosynthetic process"/>
    <property type="evidence" value="ECO:0007669"/>
    <property type="project" value="UniProtKB-UniRule"/>
</dbReference>
<dbReference type="Gene3D" id="3.30.2130.30">
    <property type="match status" value="1"/>
</dbReference>
<dbReference type="GO" id="GO:0009228">
    <property type="term" value="P:thiamine biosynthetic process"/>
    <property type="evidence" value="ECO:0007669"/>
    <property type="project" value="UniProtKB-KW"/>
</dbReference>
<feature type="binding site" evidence="9">
    <location>
        <begin position="191"/>
        <end position="192"/>
    </location>
    <ligand>
        <name>ATP</name>
        <dbReference type="ChEBI" id="CHEBI:30616"/>
    </ligand>
</feature>
<keyword evidence="5 9" id="KW-0547">Nucleotide-binding</keyword>
<comment type="catalytic activity">
    <reaction evidence="9">
        <text>[ThiS sulfur-carrier protein]-C-terminal Gly-Gly-AMP + S-sulfanyl-L-cysteinyl-[cysteine desulfurase] + AH2 = [ThiS sulfur-carrier protein]-C-terminal-Gly-aminoethanethioate + L-cysteinyl-[cysteine desulfurase] + A + AMP + 2 H(+)</text>
        <dbReference type="Rhea" id="RHEA:43340"/>
        <dbReference type="Rhea" id="RHEA-COMP:12157"/>
        <dbReference type="Rhea" id="RHEA-COMP:12158"/>
        <dbReference type="Rhea" id="RHEA-COMP:12910"/>
        <dbReference type="Rhea" id="RHEA-COMP:19908"/>
        <dbReference type="ChEBI" id="CHEBI:13193"/>
        <dbReference type="ChEBI" id="CHEBI:15378"/>
        <dbReference type="ChEBI" id="CHEBI:17499"/>
        <dbReference type="ChEBI" id="CHEBI:29950"/>
        <dbReference type="ChEBI" id="CHEBI:61963"/>
        <dbReference type="ChEBI" id="CHEBI:90618"/>
        <dbReference type="ChEBI" id="CHEBI:232372"/>
        <dbReference type="ChEBI" id="CHEBI:456215"/>
    </reaction>
</comment>
<organism evidence="11 13">
    <name type="scientific">Aliarcobacter trophiarum LMG 25534</name>
    <dbReference type="NCBI Taxonomy" id="1032241"/>
    <lineage>
        <taxon>Bacteria</taxon>
        <taxon>Pseudomonadati</taxon>
        <taxon>Campylobacterota</taxon>
        <taxon>Epsilonproteobacteria</taxon>
        <taxon>Campylobacterales</taxon>
        <taxon>Arcobacteraceae</taxon>
        <taxon>Aliarcobacter</taxon>
    </lineage>
</organism>
<dbReference type="HAMAP" id="MF_00021">
    <property type="entry name" value="ThiI"/>
    <property type="match status" value="1"/>
</dbReference>
<comment type="function">
    <text evidence="9">Catalyzes the ATP-dependent transfer of a sulfur to tRNA to produce 4-thiouridine in position 8 of tRNAs, which functions as a near-UV photosensor. Also catalyzes the transfer of sulfur to the sulfur carrier protein ThiS, forming ThiS-thiocarboxylate. This is a step in the synthesis of thiazole, in the thiamine biosynthesis pathway. The sulfur is donated as persulfide by IscS.</text>
</comment>
<sequence>MIEKEIETQKFIVKYFTEIMIKGDRAKKQMLNQLLMNLQKISKEISDEIVLKKFFDKIELVTPLKYAASLKEKLLQTSGIDQVLEAIQINEMDSLDKIKVEVNRYMANTIIDKTFVVRAKRVGTQDFKSIDIEQTVGGYMLAHNNTRGVDLRNAEVTIKLELEHNKLNIITEKYKGLGGFPLGAQGEILSLMSGGFDSTVASYLSIKRGLKTHFVFFNLGGIAHEIGVKQVSWYLWNKFASSHRVSFITIPFEDVVGQIFKDISPSYMGVMLKRLMIKAAQEVAKNMSIDAIITGESVAQVSSQTLRNLSLIDSASDMLILRPLAFMSKPEIIDIATKIGTKKFAEAMPEYCGVISQNPVTHGSFDRVEKEAKKFDYTVLDIAIKNAKIKNIDEVLDDVCEVGSLEVVSSVGENEIIIDIRQSEDSFNHQTNVLKIPFYNLKKEFKKLDNSKTYLLYCDKGVLSQLHGQYLKDEEKYTNIKVFRP</sequence>
<comment type="catalytic activity">
    <reaction evidence="9">
        <text>[ThiI sulfur-carrier protein]-S-sulfanyl-L-cysteine + a uridine in tRNA + 2 reduced [2Fe-2S]-[ferredoxin] + ATP + H(+) = [ThiI sulfur-carrier protein]-L-cysteine + a 4-thiouridine in tRNA + 2 oxidized [2Fe-2S]-[ferredoxin] + AMP + diphosphate</text>
        <dbReference type="Rhea" id="RHEA:24176"/>
        <dbReference type="Rhea" id="RHEA-COMP:10000"/>
        <dbReference type="Rhea" id="RHEA-COMP:10001"/>
        <dbReference type="Rhea" id="RHEA-COMP:13337"/>
        <dbReference type="Rhea" id="RHEA-COMP:13338"/>
        <dbReference type="Rhea" id="RHEA-COMP:13339"/>
        <dbReference type="Rhea" id="RHEA-COMP:13340"/>
        <dbReference type="ChEBI" id="CHEBI:15378"/>
        <dbReference type="ChEBI" id="CHEBI:29950"/>
        <dbReference type="ChEBI" id="CHEBI:30616"/>
        <dbReference type="ChEBI" id="CHEBI:33019"/>
        <dbReference type="ChEBI" id="CHEBI:33737"/>
        <dbReference type="ChEBI" id="CHEBI:33738"/>
        <dbReference type="ChEBI" id="CHEBI:61963"/>
        <dbReference type="ChEBI" id="CHEBI:65315"/>
        <dbReference type="ChEBI" id="CHEBI:136798"/>
        <dbReference type="ChEBI" id="CHEBI:456215"/>
        <dbReference type="EC" id="2.8.1.4"/>
    </reaction>
</comment>
<dbReference type="InterPro" id="IPR049961">
    <property type="entry name" value="ThiI_N"/>
</dbReference>
<dbReference type="InterPro" id="IPR036873">
    <property type="entry name" value="Rhodanese-like_dom_sf"/>
</dbReference>
<name>A0AAD0QIT2_9BACT</name>
<keyword evidence="8 9" id="KW-0784">Thiamine biosynthesis</keyword>
<dbReference type="GO" id="GO:0140741">
    <property type="term" value="F:tRNA-uracil-4 sulfurtransferase activity"/>
    <property type="evidence" value="ECO:0007669"/>
    <property type="project" value="UniProtKB-EC"/>
</dbReference>
<dbReference type="Gene3D" id="3.40.50.620">
    <property type="entry name" value="HUPs"/>
    <property type="match status" value="1"/>
</dbReference>
<dbReference type="EC" id="2.8.1.4" evidence="9"/>
<proteinExistence type="inferred from homology"/>
<dbReference type="NCBIfam" id="TIGR00342">
    <property type="entry name" value="tRNA uracil 4-sulfurtransferase ThiI"/>
    <property type="match status" value="1"/>
</dbReference>
<dbReference type="PANTHER" id="PTHR43209">
    <property type="entry name" value="TRNA SULFURTRANSFERASE"/>
    <property type="match status" value="1"/>
</dbReference>
<evidence type="ECO:0000256" key="7">
    <source>
        <dbReference type="ARBA" id="ARBA00022884"/>
    </source>
</evidence>
<dbReference type="Proteomes" id="UP000254504">
    <property type="component" value="Chromosome"/>
</dbReference>
<protein>
    <recommendedName>
        <fullName evidence="9">Probable tRNA sulfurtransferase</fullName>
        <ecNumber evidence="9">2.8.1.4</ecNumber>
    </recommendedName>
    <alternativeName>
        <fullName evidence="9">Sulfur carrier protein ThiS sulfurtransferase</fullName>
    </alternativeName>
    <alternativeName>
        <fullName evidence="9">Thiamine biosynthesis protein ThiI</fullName>
    </alternativeName>
    <alternativeName>
        <fullName evidence="9">tRNA 4-thiouridine synthase</fullName>
    </alternativeName>
</protein>
<feature type="binding site" evidence="9">
    <location>
        <position position="304"/>
    </location>
    <ligand>
        <name>ATP</name>
        <dbReference type="ChEBI" id="CHEBI:30616"/>
    </ligand>
</feature>
<dbReference type="KEGG" id="atp:ATR_0606"/>
<dbReference type="Gene3D" id="3.40.250.10">
    <property type="entry name" value="Rhodanese-like domain"/>
    <property type="match status" value="1"/>
</dbReference>
<dbReference type="Proteomes" id="UP000289132">
    <property type="component" value="Unassembled WGS sequence"/>
</dbReference>
<gene>
    <name evidence="9 11" type="primary">thiI</name>
    <name evidence="11" type="ORF">ATR_0606</name>
    <name evidence="12" type="ORF">CRU87_07890</name>
</gene>
<dbReference type="NCBIfam" id="TIGR04271">
    <property type="entry name" value="ThiI_C_thiazole"/>
    <property type="match status" value="1"/>
</dbReference>
<comment type="pathway">
    <text evidence="9">Cofactor biosynthesis; thiamine diphosphate biosynthesis.</text>
</comment>
<evidence type="ECO:0000313" key="11">
    <source>
        <dbReference type="EMBL" id="AXK48476.1"/>
    </source>
</evidence>
<dbReference type="InterPro" id="IPR004114">
    <property type="entry name" value="THUMP_dom"/>
</dbReference>
<evidence type="ECO:0000256" key="1">
    <source>
        <dbReference type="ARBA" id="ARBA00004496"/>
    </source>
</evidence>
<dbReference type="InterPro" id="IPR049962">
    <property type="entry name" value="THUMP_ThiI"/>
</dbReference>
<dbReference type="CDD" id="cd11716">
    <property type="entry name" value="THUMP_ThiI"/>
    <property type="match status" value="1"/>
</dbReference>
<evidence type="ECO:0000256" key="9">
    <source>
        <dbReference type="HAMAP-Rule" id="MF_00021"/>
    </source>
</evidence>
<dbReference type="RefSeq" id="WP_115428011.1">
    <property type="nucleotide sequence ID" value="NZ_CP031367.1"/>
</dbReference>
<reference evidence="12 14" key="1">
    <citation type="submission" date="2017-10" db="EMBL/GenBank/DDBJ databases">
        <title>Genomics of the genus Arcobacter.</title>
        <authorList>
            <person name="Perez-Cataluna A."/>
            <person name="Figueras M.J."/>
        </authorList>
    </citation>
    <scope>NUCLEOTIDE SEQUENCE [LARGE SCALE GENOMIC DNA]</scope>
    <source>
        <strain evidence="12 14">LMG 25534</strain>
    </source>
</reference>
<feature type="binding site" evidence="9">
    <location>
        <position position="295"/>
    </location>
    <ligand>
        <name>ATP</name>
        <dbReference type="ChEBI" id="CHEBI:30616"/>
    </ligand>
</feature>
<evidence type="ECO:0000259" key="10">
    <source>
        <dbReference type="PROSITE" id="PS51165"/>
    </source>
</evidence>
<keyword evidence="6 9" id="KW-0067">ATP-binding</keyword>
<keyword evidence="14" id="KW-1185">Reference proteome</keyword>
<dbReference type="InterPro" id="IPR020536">
    <property type="entry name" value="ThiI_AANH"/>
</dbReference>
<dbReference type="PROSITE" id="PS51165">
    <property type="entry name" value="THUMP"/>
    <property type="match status" value="1"/>
</dbReference>
<dbReference type="Pfam" id="PF02926">
    <property type="entry name" value="THUMP"/>
    <property type="match status" value="1"/>
</dbReference>
<evidence type="ECO:0000256" key="3">
    <source>
        <dbReference type="ARBA" id="ARBA00022555"/>
    </source>
</evidence>
<dbReference type="GO" id="GO:0002937">
    <property type="term" value="P:tRNA 4-thiouridine biosynthesis"/>
    <property type="evidence" value="ECO:0007669"/>
    <property type="project" value="TreeGrafter"/>
</dbReference>
<dbReference type="InterPro" id="IPR026340">
    <property type="entry name" value="THII_Thiazole_biosynth_dom"/>
</dbReference>
<keyword evidence="4 9" id="KW-0808">Transferase</keyword>
<dbReference type="SUPFAM" id="SSF143437">
    <property type="entry name" value="THUMP domain-like"/>
    <property type="match status" value="1"/>
</dbReference>
<dbReference type="Pfam" id="PF02568">
    <property type="entry name" value="ThiI"/>
    <property type="match status" value="1"/>
</dbReference>
<dbReference type="InterPro" id="IPR050102">
    <property type="entry name" value="tRNA_sulfurtransferase_ThiI"/>
</dbReference>